<feature type="transmembrane region" description="Helical" evidence="1">
    <location>
        <begin position="20"/>
        <end position="39"/>
    </location>
</feature>
<proteinExistence type="predicted"/>
<comment type="caution">
    <text evidence="2">The sequence shown here is derived from an EMBL/GenBank/DDBJ whole genome shotgun (WGS) entry which is preliminary data.</text>
</comment>
<sequence length="175" mass="19880">MNTTTLCERTGVRLKVNFKYKAIVAIVIILMILLSMKYIKPMYEYQIQDSQIAISKSISTMTGGKPIQIILIEDVDNKRIVLFQRGSENGESMLTKGPNNKYRLDSSGYGTNVVRYRILNTNKGQYVKFVGKNSSSISRILSFVDEERYYIDIPGLSRFLCKLMTRKSPEGDLAA</sequence>
<evidence type="ECO:0000313" key="3">
    <source>
        <dbReference type="Proteomes" id="UP001597211"/>
    </source>
</evidence>
<accession>A0ABW3SLA2</accession>
<keyword evidence="1" id="KW-0812">Transmembrane</keyword>
<organism evidence="2 3">
    <name type="scientific">Paenibacillus timonensis</name>
    <dbReference type="NCBI Taxonomy" id="225915"/>
    <lineage>
        <taxon>Bacteria</taxon>
        <taxon>Bacillati</taxon>
        <taxon>Bacillota</taxon>
        <taxon>Bacilli</taxon>
        <taxon>Bacillales</taxon>
        <taxon>Paenibacillaceae</taxon>
        <taxon>Paenibacillus</taxon>
    </lineage>
</organism>
<gene>
    <name evidence="2" type="ORF">ACFQ2Z_23280</name>
</gene>
<dbReference type="EMBL" id="JBHTKZ010000077">
    <property type="protein sequence ID" value="MFD1184265.1"/>
    <property type="molecule type" value="Genomic_DNA"/>
</dbReference>
<evidence type="ECO:0000256" key="1">
    <source>
        <dbReference type="SAM" id="Phobius"/>
    </source>
</evidence>
<protein>
    <submittedName>
        <fullName evidence="2">Uncharacterized protein</fullName>
    </submittedName>
</protein>
<evidence type="ECO:0000313" key="2">
    <source>
        <dbReference type="EMBL" id="MFD1184265.1"/>
    </source>
</evidence>
<name>A0ABW3SLA2_9BACL</name>
<keyword evidence="1" id="KW-1133">Transmembrane helix</keyword>
<dbReference type="Proteomes" id="UP001597211">
    <property type="component" value="Unassembled WGS sequence"/>
</dbReference>
<keyword evidence="3" id="KW-1185">Reference proteome</keyword>
<reference evidence="3" key="1">
    <citation type="journal article" date="2019" name="Int. J. Syst. Evol. Microbiol.">
        <title>The Global Catalogue of Microorganisms (GCM) 10K type strain sequencing project: providing services to taxonomists for standard genome sequencing and annotation.</title>
        <authorList>
            <consortium name="The Broad Institute Genomics Platform"/>
            <consortium name="The Broad Institute Genome Sequencing Center for Infectious Disease"/>
            <person name="Wu L."/>
            <person name="Ma J."/>
        </authorList>
    </citation>
    <scope>NUCLEOTIDE SEQUENCE [LARGE SCALE GENOMIC DNA]</scope>
    <source>
        <strain evidence="3">CCUG 48216</strain>
    </source>
</reference>
<dbReference type="RefSeq" id="WP_379267148.1">
    <property type="nucleotide sequence ID" value="NZ_JBHTKZ010000077.1"/>
</dbReference>
<keyword evidence="1" id="KW-0472">Membrane</keyword>